<dbReference type="OrthoDB" id="20127at2759"/>
<accession>A0A7R9AFM0</accession>
<dbReference type="AlphaFoldDB" id="A0A7R9AFM0"/>
<evidence type="ECO:0000313" key="3">
    <source>
        <dbReference type="Proteomes" id="UP000677054"/>
    </source>
</evidence>
<evidence type="ECO:0000256" key="1">
    <source>
        <dbReference type="SAM" id="MobiDB-lite"/>
    </source>
</evidence>
<dbReference type="GO" id="GO:0042796">
    <property type="term" value="P:snRNA transcription by RNA polymerase III"/>
    <property type="evidence" value="ECO:0007669"/>
    <property type="project" value="TreeGrafter"/>
</dbReference>
<gene>
    <name evidence="2" type="ORF">DSTB1V02_LOCUS12736</name>
</gene>
<dbReference type="GO" id="GO:0043565">
    <property type="term" value="F:sequence-specific DNA binding"/>
    <property type="evidence" value="ECO:0007669"/>
    <property type="project" value="TreeGrafter"/>
</dbReference>
<name>A0A7R9AFM0_9CRUS</name>
<dbReference type="Proteomes" id="UP000677054">
    <property type="component" value="Unassembled WGS sequence"/>
</dbReference>
<dbReference type="EMBL" id="CAJPEV010005130">
    <property type="protein sequence ID" value="CAG0902784.1"/>
    <property type="molecule type" value="Genomic_DNA"/>
</dbReference>
<keyword evidence="3" id="KW-1185">Reference proteome</keyword>
<dbReference type="GO" id="GO:0019185">
    <property type="term" value="C:snRNA-activating protein complex"/>
    <property type="evidence" value="ECO:0007669"/>
    <property type="project" value="TreeGrafter"/>
</dbReference>
<reference evidence="2" key="1">
    <citation type="submission" date="2020-11" db="EMBL/GenBank/DDBJ databases">
        <authorList>
            <person name="Tran Van P."/>
        </authorList>
    </citation>
    <scope>NUCLEOTIDE SEQUENCE</scope>
</reference>
<dbReference type="PANTHER" id="PTHR15131">
    <property type="entry name" value="SMALL NUCLEAR RNA ACTIVATING COMPLEX, POLYPEPTIDE 1"/>
    <property type="match status" value="1"/>
</dbReference>
<evidence type="ECO:0000313" key="2">
    <source>
        <dbReference type="EMBL" id="CAD7252985.1"/>
    </source>
</evidence>
<dbReference type="InterPro" id="IPR019188">
    <property type="entry name" value="SNAPC1"/>
</dbReference>
<dbReference type="EMBL" id="LR904647">
    <property type="protein sequence ID" value="CAD7252985.1"/>
    <property type="molecule type" value="Genomic_DNA"/>
</dbReference>
<dbReference type="PANTHER" id="PTHR15131:SF3">
    <property type="entry name" value="SNRNA-ACTIVATING PROTEIN COMPLEX SUBUNIT 1"/>
    <property type="match status" value="1"/>
</dbReference>
<proteinExistence type="predicted"/>
<dbReference type="Pfam" id="PF09808">
    <property type="entry name" value="SNAPC1"/>
    <property type="match status" value="2"/>
</dbReference>
<feature type="region of interest" description="Disordered" evidence="1">
    <location>
        <begin position="78"/>
        <end position="124"/>
    </location>
</feature>
<organism evidence="2">
    <name type="scientific">Darwinula stevensoni</name>
    <dbReference type="NCBI Taxonomy" id="69355"/>
    <lineage>
        <taxon>Eukaryota</taxon>
        <taxon>Metazoa</taxon>
        <taxon>Ecdysozoa</taxon>
        <taxon>Arthropoda</taxon>
        <taxon>Crustacea</taxon>
        <taxon>Oligostraca</taxon>
        <taxon>Ostracoda</taxon>
        <taxon>Podocopa</taxon>
        <taxon>Podocopida</taxon>
        <taxon>Darwinulocopina</taxon>
        <taxon>Darwinuloidea</taxon>
        <taxon>Darwinulidae</taxon>
        <taxon>Darwinula</taxon>
    </lineage>
</organism>
<protein>
    <submittedName>
        <fullName evidence="2">Uncharacterized protein</fullName>
    </submittedName>
</protein>
<sequence length="259" mass="29582">MASRLRLREESRWKSGPFVPEWILGGGEGEGRAIADGTAEMSIHWTALAKLRYEANFCVIHVETWTLDPEDRASCIDSLGEDSDFPEPPRGGKRLVHEEHEPQTPWRGKPPTSPTLDQDASNPDSVADAFREDVNLLLRKFCDCDSLRFSDFAKCWCELNFASIFWNFAKIRVTLEEWKDVMELDKDLVNAKHEDARYTLYKLIKEKAFLFVAVSEQVVIHVSCWLACMHSSDLKDRDGICKIKASVSLSLLQERMGQE</sequence>
<feature type="compositionally biased region" description="Polar residues" evidence="1">
    <location>
        <begin position="114"/>
        <end position="124"/>
    </location>
</feature>
<dbReference type="GO" id="GO:0042795">
    <property type="term" value="P:snRNA transcription by RNA polymerase II"/>
    <property type="evidence" value="ECO:0007669"/>
    <property type="project" value="TreeGrafter"/>
</dbReference>